<dbReference type="SMART" id="SM00256">
    <property type="entry name" value="FBOX"/>
    <property type="match status" value="1"/>
</dbReference>
<gene>
    <name evidence="2" type="ORF">MELLADRAFT_73426</name>
</gene>
<dbReference type="SUPFAM" id="SSF81383">
    <property type="entry name" value="F-box domain"/>
    <property type="match status" value="1"/>
</dbReference>
<dbReference type="HOGENOM" id="CLU_1075850_0_0_1"/>
<dbReference type="Proteomes" id="UP000001072">
    <property type="component" value="Unassembled WGS sequence"/>
</dbReference>
<dbReference type="Gene3D" id="1.20.1280.50">
    <property type="match status" value="1"/>
</dbReference>
<keyword evidence="3" id="KW-1185">Reference proteome</keyword>
<dbReference type="OrthoDB" id="429520at2759"/>
<feature type="domain" description="F-box" evidence="1">
    <location>
        <begin position="2"/>
        <end position="48"/>
    </location>
</feature>
<dbReference type="PROSITE" id="PS50181">
    <property type="entry name" value="FBOX"/>
    <property type="match status" value="1"/>
</dbReference>
<dbReference type="InterPro" id="IPR001810">
    <property type="entry name" value="F-box_dom"/>
</dbReference>
<organism evidence="3">
    <name type="scientific">Melampsora larici-populina (strain 98AG31 / pathotype 3-4-7)</name>
    <name type="common">Poplar leaf rust fungus</name>
    <dbReference type="NCBI Taxonomy" id="747676"/>
    <lineage>
        <taxon>Eukaryota</taxon>
        <taxon>Fungi</taxon>
        <taxon>Dikarya</taxon>
        <taxon>Basidiomycota</taxon>
        <taxon>Pucciniomycotina</taxon>
        <taxon>Pucciniomycetes</taxon>
        <taxon>Pucciniales</taxon>
        <taxon>Melampsoraceae</taxon>
        <taxon>Melampsora</taxon>
    </lineage>
</organism>
<dbReference type="eggNOG" id="KOG0274">
    <property type="taxonomic scope" value="Eukaryota"/>
</dbReference>
<accession>F4S807</accession>
<proteinExistence type="predicted"/>
<dbReference type="InParanoid" id="F4S807"/>
<evidence type="ECO:0000313" key="3">
    <source>
        <dbReference type="Proteomes" id="UP000001072"/>
    </source>
</evidence>
<name>F4S807_MELLP</name>
<reference evidence="3" key="1">
    <citation type="journal article" date="2011" name="Proc. Natl. Acad. Sci. U.S.A.">
        <title>Obligate biotrophy features unraveled by the genomic analysis of rust fungi.</title>
        <authorList>
            <person name="Duplessis S."/>
            <person name="Cuomo C.A."/>
            <person name="Lin Y.-C."/>
            <person name="Aerts A."/>
            <person name="Tisserant E."/>
            <person name="Veneault-Fourrey C."/>
            <person name="Joly D.L."/>
            <person name="Hacquard S."/>
            <person name="Amselem J."/>
            <person name="Cantarel B.L."/>
            <person name="Chiu R."/>
            <person name="Coutinho P.M."/>
            <person name="Feau N."/>
            <person name="Field M."/>
            <person name="Frey P."/>
            <person name="Gelhaye E."/>
            <person name="Goldberg J."/>
            <person name="Grabherr M.G."/>
            <person name="Kodira C.D."/>
            <person name="Kohler A."/>
            <person name="Kuees U."/>
            <person name="Lindquist E.A."/>
            <person name="Lucas S.M."/>
            <person name="Mago R."/>
            <person name="Mauceli E."/>
            <person name="Morin E."/>
            <person name="Murat C."/>
            <person name="Pangilinan J.L."/>
            <person name="Park R."/>
            <person name="Pearson M."/>
            <person name="Quesneville H."/>
            <person name="Rouhier N."/>
            <person name="Sakthikumar S."/>
            <person name="Salamov A.A."/>
            <person name="Schmutz J."/>
            <person name="Selles B."/>
            <person name="Shapiro H."/>
            <person name="Tanguay P."/>
            <person name="Tuskan G.A."/>
            <person name="Henrissat B."/>
            <person name="Van de Peer Y."/>
            <person name="Rouze P."/>
            <person name="Ellis J.G."/>
            <person name="Dodds P.N."/>
            <person name="Schein J.E."/>
            <person name="Zhong S."/>
            <person name="Hamelin R.C."/>
            <person name="Grigoriev I.V."/>
            <person name="Szabo L.J."/>
            <person name="Martin F."/>
        </authorList>
    </citation>
    <scope>NUCLEOTIDE SEQUENCE [LARGE SCALE GENOMIC DNA]</scope>
    <source>
        <strain evidence="3">98AG31 / pathotype 3-4-7</strain>
    </source>
</reference>
<dbReference type="RefSeq" id="XP_007417506.1">
    <property type="nucleotide sequence ID" value="XM_007417444.1"/>
</dbReference>
<dbReference type="InterPro" id="IPR036047">
    <property type="entry name" value="F-box-like_dom_sf"/>
</dbReference>
<dbReference type="KEGG" id="mlr:MELLADRAFT_73426"/>
<dbReference type="AlphaFoldDB" id="F4S807"/>
<dbReference type="GeneID" id="18932380"/>
<dbReference type="STRING" id="747676.F4S807"/>
<protein>
    <recommendedName>
        <fullName evidence="1">F-box domain-containing protein</fullName>
    </recommendedName>
</protein>
<evidence type="ECO:0000259" key="1">
    <source>
        <dbReference type="PROSITE" id="PS50181"/>
    </source>
</evidence>
<dbReference type="Pfam" id="PF12937">
    <property type="entry name" value="F-box-like"/>
    <property type="match status" value="1"/>
</dbReference>
<sequence length="259" mass="29929">MVTSIHQLPPESLSHIFAHLSPDEMLLSTLVCQTWYNLIKDDSCWQAAFEIYFKIQSSQEFNQTLQKWETNSKQTEQEEGRIRRSSNQFTRIDPTSWKNEYLIRFKLLRKWKKSKLGTITYNPSIGPITETHLNHQSTESESPNLTITSLKSGTTIRLDPWTRKLTLPKLECNPTDPPIPVHLTNHLDPICFSLNSEGNQVFWGMRNGEIRVCRCDEVSGGSRVDRIGSDESRHTLAINCLKSIQVFQKPTPIQLEHHR</sequence>
<dbReference type="VEuPathDB" id="FungiDB:MELLADRAFT_73426"/>
<evidence type="ECO:0000313" key="2">
    <source>
        <dbReference type="EMBL" id="EGF99201.1"/>
    </source>
</evidence>
<feature type="non-terminal residue" evidence="2">
    <location>
        <position position="259"/>
    </location>
</feature>
<dbReference type="EMBL" id="GL883162">
    <property type="protein sequence ID" value="EGF99201.1"/>
    <property type="molecule type" value="Genomic_DNA"/>
</dbReference>